<protein>
    <submittedName>
        <fullName evidence="10">Unannotated protein</fullName>
    </submittedName>
</protein>
<dbReference type="InterPro" id="IPR027417">
    <property type="entry name" value="P-loop_NTPase"/>
</dbReference>
<feature type="transmembrane region" description="Helical" evidence="7">
    <location>
        <begin position="162"/>
        <end position="181"/>
    </location>
</feature>
<dbReference type="GO" id="GO:0016887">
    <property type="term" value="F:ATP hydrolysis activity"/>
    <property type="evidence" value="ECO:0007669"/>
    <property type="project" value="InterPro"/>
</dbReference>
<dbReference type="GO" id="GO:0140359">
    <property type="term" value="F:ABC-type transporter activity"/>
    <property type="evidence" value="ECO:0007669"/>
    <property type="project" value="InterPro"/>
</dbReference>
<dbReference type="InterPro" id="IPR003593">
    <property type="entry name" value="AAA+_ATPase"/>
</dbReference>
<dbReference type="NCBIfam" id="TIGR02857">
    <property type="entry name" value="CydD"/>
    <property type="match status" value="1"/>
</dbReference>
<dbReference type="CDD" id="cd18584">
    <property type="entry name" value="ABC_6TM_AarD_CydD"/>
    <property type="match status" value="1"/>
</dbReference>
<dbReference type="SUPFAM" id="SSF90123">
    <property type="entry name" value="ABC transporter transmembrane region"/>
    <property type="match status" value="1"/>
</dbReference>
<reference evidence="10" key="1">
    <citation type="submission" date="2020-05" db="EMBL/GenBank/DDBJ databases">
        <authorList>
            <person name="Chiriac C."/>
            <person name="Salcher M."/>
            <person name="Ghai R."/>
            <person name="Kavagutti S V."/>
        </authorList>
    </citation>
    <scope>NUCLEOTIDE SEQUENCE</scope>
</reference>
<dbReference type="InterPro" id="IPR014216">
    <property type="entry name" value="ABC_transptr_CydD"/>
</dbReference>
<evidence type="ECO:0000313" key="10">
    <source>
        <dbReference type="EMBL" id="CAB4872800.1"/>
    </source>
</evidence>
<dbReference type="PROSITE" id="PS00211">
    <property type="entry name" value="ABC_TRANSPORTER_1"/>
    <property type="match status" value="1"/>
</dbReference>
<dbReference type="EMBL" id="CAFBLS010000081">
    <property type="protein sequence ID" value="CAB4872800.1"/>
    <property type="molecule type" value="Genomic_DNA"/>
</dbReference>
<name>A0A6J7DUQ1_9ZZZZ</name>
<dbReference type="GO" id="GO:0042883">
    <property type="term" value="P:cysteine transport"/>
    <property type="evidence" value="ECO:0007669"/>
    <property type="project" value="InterPro"/>
</dbReference>
<evidence type="ECO:0000256" key="7">
    <source>
        <dbReference type="SAM" id="Phobius"/>
    </source>
</evidence>
<evidence type="ECO:0000256" key="3">
    <source>
        <dbReference type="ARBA" id="ARBA00022741"/>
    </source>
</evidence>
<evidence type="ECO:0000256" key="4">
    <source>
        <dbReference type="ARBA" id="ARBA00022840"/>
    </source>
</evidence>
<keyword evidence="2 7" id="KW-0812">Transmembrane</keyword>
<comment type="subcellular location">
    <subcellularLocation>
        <location evidence="1">Membrane</location>
        <topology evidence="1">Multi-pass membrane protein</topology>
    </subcellularLocation>
</comment>
<proteinExistence type="predicted"/>
<feature type="domain" description="ABC transmembrane type-1" evidence="9">
    <location>
        <begin position="21"/>
        <end position="303"/>
    </location>
</feature>
<feature type="transmembrane region" description="Helical" evidence="7">
    <location>
        <begin position="139"/>
        <end position="156"/>
    </location>
</feature>
<gene>
    <name evidence="10" type="ORF">UFOPK3402_00788</name>
</gene>
<dbReference type="SMART" id="SM00382">
    <property type="entry name" value="AAA"/>
    <property type="match status" value="1"/>
</dbReference>
<accession>A0A6J7DUQ1</accession>
<dbReference type="CDD" id="cd03228">
    <property type="entry name" value="ABCC_MRP_Like"/>
    <property type="match status" value="1"/>
</dbReference>
<keyword evidence="6 7" id="KW-0472">Membrane</keyword>
<dbReference type="PANTHER" id="PTHR24221">
    <property type="entry name" value="ATP-BINDING CASSETTE SUB-FAMILY B"/>
    <property type="match status" value="1"/>
</dbReference>
<sequence length="585" mass="61248">MRPLDPRLLRYARSTRGFITAVVVLGVVTACLIIVQARLLSSVIVDVTANGVGWAGVSTAVGVLALVFATRALIAWGTEIAAFRSSARAKQELRAATLGRALDLGPYGPAGTDPGEVATLITRGVDGLDGYFARYLPQLMLAVIVPIAILVTVAGQDLLSTLIIAITIPLIPVFMILIGMYTRNRVDRQWRTLASLSGHFLDLIAGLPTLKIFGRAKAQAAAVRTMGDEYRSTTMAVLRVSFLSSLALELLATLSVALVAVSVGLRLAEQQITYPVALFVLLLAPEAYLPLRMVGQHFHAAAEGLGAADRMFQLIETTGPAHADGQVPQFSRLVIEGAVVRFEGRTTTAVESTSFEASAGTVTAIVGRSGGGKTTLLNAIMGFVPLSEGLIGIIDMRGDRQDVASMGPDAWRSAIGWVPQRAHLIGSNVAQQTSVRDVVTLGADQATDDEIWAALASAGVCDEIAALPDGLDGTLTSDGSGLSVGQMQRLALARALVRQPRLLLLDEPTAALDGRSEADVVRAVREAADRGAIVLVVAHRPALVAIADVVVRISSGDATALTSGPADLDGLVIPVIDVSTAGTGW</sequence>
<dbReference type="Pfam" id="PF00664">
    <property type="entry name" value="ABC_membrane"/>
    <property type="match status" value="1"/>
</dbReference>
<dbReference type="PROSITE" id="PS50893">
    <property type="entry name" value="ABC_TRANSPORTER_2"/>
    <property type="match status" value="1"/>
</dbReference>
<dbReference type="PROSITE" id="PS51257">
    <property type="entry name" value="PROKAR_LIPOPROTEIN"/>
    <property type="match status" value="1"/>
</dbReference>
<dbReference type="InterPro" id="IPR003439">
    <property type="entry name" value="ABC_transporter-like_ATP-bd"/>
</dbReference>
<dbReference type="SUPFAM" id="SSF52540">
    <property type="entry name" value="P-loop containing nucleoside triphosphate hydrolases"/>
    <property type="match status" value="1"/>
</dbReference>
<dbReference type="InterPro" id="IPR039421">
    <property type="entry name" value="Type_1_exporter"/>
</dbReference>
<dbReference type="InterPro" id="IPR036640">
    <property type="entry name" value="ABC1_TM_sf"/>
</dbReference>
<evidence type="ECO:0000256" key="6">
    <source>
        <dbReference type="ARBA" id="ARBA00023136"/>
    </source>
</evidence>
<feature type="transmembrane region" description="Helical" evidence="7">
    <location>
        <begin position="236"/>
        <end position="260"/>
    </location>
</feature>
<dbReference type="Gene3D" id="1.20.1560.10">
    <property type="entry name" value="ABC transporter type 1, transmembrane domain"/>
    <property type="match status" value="1"/>
</dbReference>
<dbReference type="Pfam" id="PF00005">
    <property type="entry name" value="ABC_tran"/>
    <property type="match status" value="1"/>
</dbReference>
<evidence type="ECO:0000256" key="1">
    <source>
        <dbReference type="ARBA" id="ARBA00004141"/>
    </source>
</evidence>
<dbReference type="PANTHER" id="PTHR24221:SF590">
    <property type="entry name" value="COMPONENT LINKED WITH THE ASSEMBLY OF CYTOCHROME' TRANSPORT TRANSMEMBRANE ATP-BINDING PROTEIN ABC TRANSPORTER CYDD-RELATED"/>
    <property type="match status" value="1"/>
</dbReference>
<dbReference type="InterPro" id="IPR011527">
    <property type="entry name" value="ABC1_TM_dom"/>
</dbReference>
<dbReference type="InterPro" id="IPR017871">
    <property type="entry name" value="ABC_transporter-like_CS"/>
</dbReference>
<dbReference type="PROSITE" id="PS50929">
    <property type="entry name" value="ABC_TM1F"/>
    <property type="match status" value="1"/>
</dbReference>
<evidence type="ECO:0000259" key="9">
    <source>
        <dbReference type="PROSITE" id="PS50929"/>
    </source>
</evidence>
<keyword evidence="5 7" id="KW-1133">Transmembrane helix</keyword>
<feature type="transmembrane region" description="Helical" evidence="7">
    <location>
        <begin position="52"/>
        <end position="74"/>
    </location>
</feature>
<keyword evidence="3" id="KW-0547">Nucleotide-binding</keyword>
<feature type="transmembrane region" description="Helical" evidence="7">
    <location>
        <begin position="21"/>
        <end position="40"/>
    </location>
</feature>
<organism evidence="10">
    <name type="scientific">freshwater metagenome</name>
    <dbReference type="NCBI Taxonomy" id="449393"/>
    <lineage>
        <taxon>unclassified sequences</taxon>
        <taxon>metagenomes</taxon>
        <taxon>ecological metagenomes</taxon>
    </lineage>
</organism>
<evidence type="ECO:0000259" key="8">
    <source>
        <dbReference type="PROSITE" id="PS50893"/>
    </source>
</evidence>
<dbReference type="Gene3D" id="3.40.50.300">
    <property type="entry name" value="P-loop containing nucleotide triphosphate hydrolases"/>
    <property type="match status" value="1"/>
</dbReference>
<evidence type="ECO:0000256" key="5">
    <source>
        <dbReference type="ARBA" id="ARBA00022989"/>
    </source>
</evidence>
<dbReference type="GO" id="GO:0016020">
    <property type="term" value="C:membrane"/>
    <property type="evidence" value="ECO:0007669"/>
    <property type="project" value="UniProtKB-SubCell"/>
</dbReference>
<feature type="domain" description="ABC transporter" evidence="8">
    <location>
        <begin position="335"/>
        <end position="580"/>
    </location>
</feature>
<keyword evidence="4" id="KW-0067">ATP-binding</keyword>
<dbReference type="GO" id="GO:0005524">
    <property type="term" value="F:ATP binding"/>
    <property type="evidence" value="ECO:0007669"/>
    <property type="project" value="UniProtKB-KW"/>
</dbReference>
<dbReference type="AlphaFoldDB" id="A0A6J7DUQ1"/>
<evidence type="ECO:0000256" key="2">
    <source>
        <dbReference type="ARBA" id="ARBA00022692"/>
    </source>
</evidence>